<sequence length="262" mass="29635">MSAGLLLNTTICFAIAIICLTFAAVITRNKSLWNDRTKPSLRALISLWSLVAITYLFTAFRMIAAYANNTELDMSVYYVAAIPFAFISVPLAYILMYILTGNKQTSRFIGLIFSIFGLAYLMLLFSQGVMEPRVSYWSSLITVNSDIAINIYLTGLFILPTAMILGIMTLIFLRKVSKKQLYHTTLLLVSISFVIDFMLVDMITNIDVMQLAARIFVLIGSILAYLSYFPPLTLQERLGIEEKHYEPYDEMDEFDPEVDVNA</sequence>
<protein>
    <submittedName>
        <fullName evidence="2">Uncharacterized protein</fullName>
    </submittedName>
</protein>
<dbReference type="OrthoDB" id="121687at2157"/>
<evidence type="ECO:0000313" key="2">
    <source>
        <dbReference type="EMBL" id="SES90228.1"/>
    </source>
</evidence>
<keyword evidence="1" id="KW-0472">Membrane</keyword>
<keyword evidence="1" id="KW-1133">Transmembrane helix</keyword>
<reference evidence="3" key="1">
    <citation type="submission" date="2016-10" db="EMBL/GenBank/DDBJ databases">
        <authorList>
            <person name="Varghese N."/>
            <person name="Submissions S."/>
        </authorList>
    </citation>
    <scope>NUCLEOTIDE SEQUENCE [LARGE SCALE GENOMIC DNA]</scope>
    <source>
        <strain evidence="3">SLH 33</strain>
    </source>
</reference>
<feature type="transmembrane region" description="Helical" evidence="1">
    <location>
        <begin position="6"/>
        <end position="26"/>
    </location>
</feature>
<feature type="transmembrane region" description="Helical" evidence="1">
    <location>
        <begin position="211"/>
        <end position="229"/>
    </location>
</feature>
<feature type="transmembrane region" description="Helical" evidence="1">
    <location>
        <begin position="47"/>
        <end position="64"/>
    </location>
</feature>
<dbReference type="EMBL" id="FOHQ01000004">
    <property type="protein sequence ID" value="SES90228.1"/>
    <property type="molecule type" value="Genomic_DNA"/>
</dbReference>
<feature type="transmembrane region" description="Helical" evidence="1">
    <location>
        <begin position="108"/>
        <end position="129"/>
    </location>
</feature>
<dbReference type="RefSeq" id="WP_091689972.1">
    <property type="nucleotide sequence ID" value="NZ_CAAGSJ010000002.1"/>
</dbReference>
<evidence type="ECO:0000256" key="1">
    <source>
        <dbReference type="SAM" id="Phobius"/>
    </source>
</evidence>
<dbReference type="STRING" id="1353158.SAMN04488587_1474"/>
<accession>A0A1I0A7T4</accession>
<organism evidence="2 3">
    <name type="scientific">Methanococcoides vulcani</name>
    <dbReference type="NCBI Taxonomy" id="1353158"/>
    <lineage>
        <taxon>Archaea</taxon>
        <taxon>Methanobacteriati</taxon>
        <taxon>Methanobacteriota</taxon>
        <taxon>Stenosarchaea group</taxon>
        <taxon>Methanomicrobia</taxon>
        <taxon>Methanosarcinales</taxon>
        <taxon>Methanosarcinaceae</taxon>
        <taxon>Methanococcoides</taxon>
    </lineage>
</organism>
<feature type="transmembrane region" description="Helical" evidence="1">
    <location>
        <begin position="76"/>
        <end position="96"/>
    </location>
</feature>
<keyword evidence="3" id="KW-1185">Reference proteome</keyword>
<feature type="transmembrane region" description="Helical" evidence="1">
    <location>
        <begin position="149"/>
        <end position="173"/>
    </location>
</feature>
<evidence type="ECO:0000313" key="3">
    <source>
        <dbReference type="Proteomes" id="UP000243338"/>
    </source>
</evidence>
<keyword evidence="1" id="KW-0812">Transmembrane</keyword>
<dbReference type="Proteomes" id="UP000243338">
    <property type="component" value="Unassembled WGS sequence"/>
</dbReference>
<proteinExistence type="predicted"/>
<feature type="transmembrane region" description="Helical" evidence="1">
    <location>
        <begin position="185"/>
        <end position="205"/>
    </location>
</feature>
<dbReference type="AlphaFoldDB" id="A0A1I0A7T4"/>
<gene>
    <name evidence="2" type="ORF">SAMN04488587_1474</name>
</gene>
<name>A0A1I0A7T4_9EURY</name>